<dbReference type="GO" id="GO:0016787">
    <property type="term" value="F:hydrolase activity"/>
    <property type="evidence" value="ECO:0007669"/>
    <property type="project" value="UniProtKB-KW"/>
</dbReference>
<dbReference type="InterPro" id="IPR019199">
    <property type="entry name" value="Virulence_VapD/CRISPR_Cas2"/>
</dbReference>
<proteinExistence type="inferred from homology"/>
<dbReference type="OrthoDB" id="9791737at2"/>
<dbReference type="HAMAP" id="MF_01471">
    <property type="entry name" value="Cas2"/>
    <property type="match status" value="1"/>
</dbReference>
<dbReference type="GO" id="GO:0046872">
    <property type="term" value="F:metal ion binding"/>
    <property type="evidence" value="ECO:0007669"/>
    <property type="project" value="UniProtKB-UniRule"/>
</dbReference>
<dbReference type="GO" id="GO:0051607">
    <property type="term" value="P:defense response to virus"/>
    <property type="evidence" value="ECO:0007669"/>
    <property type="project" value="UniProtKB-UniRule"/>
</dbReference>
<comment type="cofactor">
    <cofactor evidence="1 9">
        <name>Mg(2+)</name>
        <dbReference type="ChEBI" id="CHEBI:18420"/>
    </cofactor>
</comment>
<keyword evidence="8 9" id="KW-0051">Antiviral defense</keyword>
<reference evidence="10 11" key="1">
    <citation type="submission" date="2018-06" db="EMBL/GenBank/DDBJ databases">
        <title>Genomic Encyclopedia of Archaeal and Bacterial Type Strains, Phase II (KMG-II): from individual species to whole genera.</title>
        <authorList>
            <person name="Goeker M."/>
        </authorList>
    </citation>
    <scope>NUCLEOTIDE SEQUENCE [LARGE SCALE GENOMIC DNA]</scope>
    <source>
        <strain evidence="10 11">DSM 23241</strain>
    </source>
</reference>
<dbReference type="AlphaFoldDB" id="A0A2W7SFL3"/>
<keyword evidence="3 9" id="KW-0540">Nuclease</keyword>
<evidence type="ECO:0000256" key="9">
    <source>
        <dbReference type="HAMAP-Rule" id="MF_01471"/>
    </source>
</evidence>
<sequence>MAAQQKNAERFNAYRIMWVMVFFDLPTETKAERRAAQQFRKNMLADGFIMFQFSIYLRHCPSMENAAVHIKRVKKNLPEKGHVGIMTITDKQFGMMELFQGKKEAPSQPIPQQLELF</sequence>
<keyword evidence="4 9" id="KW-0479">Metal-binding</keyword>
<gene>
    <name evidence="9" type="primary">cas2</name>
    <name evidence="10" type="ORF">LX80_00199</name>
</gene>
<protein>
    <recommendedName>
        <fullName evidence="9">CRISPR-associated endoribonuclease Cas2</fullName>
        <ecNumber evidence="9">3.1.-.-</ecNumber>
    </recommendedName>
</protein>
<dbReference type="InterPro" id="IPR021127">
    <property type="entry name" value="CRISPR_associated_Cas2"/>
</dbReference>
<dbReference type="Pfam" id="PF09827">
    <property type="entry name" value="CRISPR_Cas2"/>
    <property type="match status" value="1"/>
</dbReference>
<feature type="binding site" evidence="9">
    <location>
        <position position="24"/>
    </location>
    <ligand>
        <name>Mg(2+)</name>
        <dbReference type="ChEBI" id="CHEBI:18420"/>
        <note>catalytic</note>
    </ligand>
</feature>
<dbReference type="EMBL" id="QKZV01000001">
    <property type="protein sequence ID" value="PZX65707.1"/>
    <property type="molecule type" value="Genomic_DNA"/>
</dbReference>
<keyword evidence="6 9" id="KW-0378">Hydrolase</keyword>
<evidence type="ECO:0000256" key="1">
    <source>
        <dbReference type="ARBA" id="ARBA00001946"/>
    </source>
</evidence>
<evidence type="ECO:0000256" key="7">
    <source>
        <dbReference type="ARBA" id="ARBA00022842"/>
    </source>
</evidence>
<comment type="caution">
    <text evidence="10">The sequence shown here is derived from an EMBL/GenBank/DDBJ whole genome shotgun (WGS) entry which is preliminary data.</text>
</comment>
<dbReference type="GO" id="GO:0043571">
    <property type="term" value="P:maintenance of CRISPR repeat elements"/>
    <property type="evidence" value="ECO:0007669"/>
    <property type="project" value="UniProtKB-UniRule"/>
</dbReference>
<evidence type="ECO:0000256" key="6">
    <source>
        <dbReference type="ARBA" id="ARBA00022801"/>
    </source>
</evidence>
<name>A0A2W7SFL3_9BACT</name>
<comment type="subunit">
    <text evidence="9">Homodimer, forms a heterotetramer with a Cas1 homodimer.</text>
</comment>
<organism evidence="10 11">
    <name type="scientific">Hydrotalea sandarakina</name>
    <dbReference type="NCBI Taxonomy" id="1004304"/>
    <lineage>
        <taxon>Bacteria</taxon>
        <taxon>Pseudomonadati</taxon>
        <taxon>Bacteroidota</taxon>
        <taxon>Chitinophagia</taxon>
        <taxon>Chitinophagales</taxon>
        <taxon>Chitinophagaceae</taxon>
        <taxon>Hydrotalea</taxon>
    </lineage>
</organism>
<evidence type="ECO:0000256" key="8">
    <source>
        <dbReference type="ARBA" id="ARBA00023118"/>
    </source>
</evidence>
<comment type="similarity">
    <text evidence="2 9">Belongs to the CRISPR-associated endoribonuclease Cas2 protein family.</text>
</comment>
<evidence type="ECO:0000256" key="3">
    <source>
        <dbReference type="ARBA" id="ARBA00022722"/>
    </source>
</evidence>
<dbReference type="RefSeq" id="WP_111293529.1">
    <property type="nucleotide sequence ID" value="NZ_QKZV01000001.1"/>
</dbReference>
<evidence type="ECO:0000256" key="5">
    <source>
        <dbReference type="ARBA" id="ARBA00022759"/>
    </source>
</evidence>
<dbReference type="EC" id="3.1.-.-" evidence="9"/>
<evidence type="ECO:0000313" key="10">
    <source>
        <dbReference type="EMBL" id="PZX65707.1"/>
    </source>
</evidence>
<dbReference type="NCBIfam" id="TIGR01573">
    <property type="entry name" value="cas2"/>
    <property type="match status" value="1"/>
</dbReference>
<keyword evidence="7 9" id="KW-0460">Magnesium</keyword>
<accession>A0A2W7SFL3</accession>
<keyword evidence="5 9" id="KW-0255">Endonuclease</keyword>
<comment type="function">
    <text evidence="9">CRISPR (clustered regularly interspaced short palindromic repeat), is an adaptive immune system that provides protection against mobile genetic elements (viruses, transposable elements and conjugative plasmids). CRISPR clusters contain sequences complementary to antecedent mobile elements and target invading nucleic acids. CRISPR clusters are transcribed and processed into CRISPR RNA (crRNA). Functions as a ssRNA-specific endoribonuclease. Involved in the integration of spacer DNA into the CRISPR cassette.</text>
</comment>
<evidence type="ECO:0000256" key="2">
    <source>
        <dbReference type="ARBA" id="ARBA00009959"/>
    </source>
</evidence>
<dbReference type="GO" id="GO:0004521">
    <property type="term" value="F:RNA endonuclease activity"/>
    <property type="evidence" value="ECO:0007669"/>
    <property type="project" value="InterPro"/>
</dbReference>
<dbReference type="Proteomes" id="UP000249720">
    <property type="component" value="Unassembled WGS sequence"/>
</dbReference>
<evidence type="ECO:0000256" key="4">
    <source>
        <dbReference type="ARBA" id="ARBA00022723"/>
    </source>
</evidence>
<keyword evidence="11" id="KW-1185">Reference proteome</keyword>
<evidence type="ECO:0000313" key="11">
    <source>
        <dbReference type="Proteomes" id="UP000249720"/>
    </source>
</evidence>
<dbReference type="SUPFAM" id="SSF143430">
    <property type="entry name" value="TTP0101/SSO1404-like"/>
    <property type="match status" value="1"/>
</dbReference>